<name>A0A1G7XD35_9ACTN</name>
<keyword evidence="2" id="KW-1133">Transmembrane helix</keyword>
<dbReference type="STRING" id="504805.SAMN05421505_108133"/>
<sequence>MSQLTKTDREIRRSPASRGVKPARVPTRGLPGRGGTKVPRQVEHDLRASEGVIRPTPAAESPAPAPVRRRARAPRAPFVLLLVGLLCGGLVSLLLLKTVLAQDSFEATTLRNETNDILRKAERVRQDNVVREQPRNMANEAARLGERPAWGSPDFVDPDNPTALTGRSSEKAPPAPAGSATGAASGTAGGPGTGTSLGAGSGTGSGTGLGGVVDVGTAGSPARQDPAGTGGTAADVGVAGHGGPAGNIANAGTGSGAGGTEGERPGDRGQ</sequence>
<feature type="region of interest" description="Disordered" evidence="1">
    <location>
        <begin position="1"/>
        <end position="68"/>
    </location>
</feature>
<feature type="transmembrane region" description="Helical" evidence="2">
    <location>
        <begin position="78"/>
        <end position="96"/>
    </location>
</feature>
<dbReference type="Proteomes" id="UP000198923">
    <property type="component" value="Unassembled WGS sequence"/>
</dbReference>
<evidence type="ECO:0008006" key="5">
    <source>
        <dbReference type="Google" id="ProtNLM"/>
    </source>
</evidence>
<evidence type="ECO:0000313" key="3">
    <source>
        <dbReference type="EMBL" id="SDG81971.1"/>
    </source>
</evidence>
<reference evidence="3 4" key="1">
    <citation type="submission" date="2016-10" db="EMBL/GenBank/DDBJ databases">
        <authorList>
            <person name="de Groot N.N."/>
        </authorList>
    </citation>
    <scope>NUCLEOTIDE SEQUENCE [LARGE SCALE GENOMIC DNA]</scope>
    <source>
        <strain evidence="3 4">CPCC 201354</strain>
    </source>
</reference>
<dbReference type="AlphaFoldDB" id="A0A1G7XD35"/>
<proteinExistence type="predicted"/>
<feature type="compositionally biased region" description="Basic and acidic residues" evidence="1">
    <location>
        <begin position="1"/>
        <end position="13"/>
    </location>
</feature>
<accession>A0A1G7XD35</accession>
<feature type="compositionally biased region" description="Basic and acidic residues" evidence="1">
    <location>
        <begin position="261"/>
        <end position="270"/>
    </location>
</feature>
<protein>
    <recommendedName>
        <fullName evidence="5">Cell division protein FtsL</fullName>
    </recommendedName>
</protein>
<evidence type="ECO:0000256" key="2">
    <source>
        <dbReference type="SAM" id="Phobius"/>
    </source>
</evidence>
<feature type="compositionally biased region" description="Gly residues" evidence="1">
    <location>
        <begin position="187"/>
        <end position="213"/>
    </location>
</feature>
<feature type="region of interest" description="Disordered" evidence="1">
    <location>
        <begin position="144"/>
        <end position="270"/>
    </location>
</feature>
<feature type="compositionally biased region" description="Low complexity" evidence="1">
    <location>
        <begin position="177"/>
        <end position="186"/>
    </location>
</feature>
<evidence type="ECO:0000313" key="4">
    <source>
        <dbReference type="Proteomes" id="UP000198923"/>
    </source>
</evidence>
<organism evidence="3 4">
    <name type="scientific">Sinosporangium album</name>
    <dbReference type="NCBI Taxonomy" id="504805"/>
    <lineage>
        <taxon>Bacteria</taxon>
        <taxon>Bacillati</taxon>
        <taxon>Actinomycetota</taxon>
        <taxon>Actinomycetes</taxon>
        <taxon>Streptosporangiales</taxon>
        <taxon>Streptosporangiaceae</taxon>
        <taxon>Sinosporangium</taxon>
    </lineage>
</organism>
<dbReference type="EMBL" id="FNCN01000008">
    <property type="protein sequence ID" value="SDG81971.1"/>
    <property type="molecule type" value="Genomic_DNA"/>
</dbReference>
<keyword evidence="2" id="KW-0472">Membrane</keyword>
<gene>
    <name evidence="3" type="ORF">SAMN05421505_108133</name>
</gene>
<keyword evidence="4" id="KW-1185">Reference proteome</keyword>
<keyword evidence="2" id="KW-0812">Transmembrane</keyword>
<evidence type="ECO:0000256" key="1">
    <source>
        <dbReference type="SAM" id="MobiDB-lite"/>
    </source>
</evidence>